<dbReference type="InterPro" id="IPR043128">
    <property type="entry name" value="Rev_trsase/Diguanyl_cyclase"/>
</dbReference>
<feature type="compositionally biased region" description="Pro residues" evidence="7">
    <location>
        <begin position="527"/>
        <end position="546"/>
    </location>
</feature>
<evidence type="ECO:0000256" key="1">
    <source>
        <dbReference type="ARBA" id="ARBA00012493"/>
    </source>
</evidence>
<dbReference type="GO" id="GO:0004519">
    <property type="term" value="F:endonuclease activity"/>
    <property type="evidence" value="ECO:0007669"/>
    <property type="project" value="UniProtKB-KW"/>
</dbReference>
<evidence type="ECO:0000313" key="11">
    <source>
        <dbReference type="Proteomes" id="UP000478052"/>
    </source>
</evidence>
<dbReference type="InterPro" id="IPR041577">
    <property type="entry name" value="RT_RNaseH_2"/>
</dbReference>
<feature type="region of interest" description="Disordered" evidence="7">
    <location>
        <begin position="279"/>
        <end position="303"/>
    </location>
</feature>
<comment type="caution">
    <text evidence="10">The sequence shown here is derived from an EMBL/GenBank/DDBJ whole genome shotgun (WGS) entry which is preliminary data.</text>
</comment>
<evidence type="ECO:0000256" key="2">
    <source>
        <dbReference type="ARBA" id="ARBA00022695"/>
    </source>
</evidence>
<feature type="domain" description="Integrase zinc-binding" evidence="9">
    <location>
        <begin position="299"/>
        <end position="338"/>
    </location>
</feature>
<feature type="non-terminal residue" evidence="10">
    <location>
        <position position="596"/>
    </location>
</feature>
<dbReference type="Pfam" id="PF17921">
    <property type="entry name" value="Integrase_H2C2"/>
    <property type="match status" value="1"/>
</dbReference>
<feature type="domain" description="Reverse transcriptase/retrotransposon-derived protein RNase H-like" evidence="8">
    <location>
        <begin position="48"/>
        <end position="138"/>
    </location>
</feature>
<evidence type="ECO:0000256" key="4">
    <source>
        <dbReference type="ARBA" id="ARBA00022759"/>
    </source>
</evidence>
<keyword evidence="3" id="KW-0540">Nuclease</keyword>
<feature type="region of interest" description="Disordered" evidence="7">
    <location>
        <begin position="165"/>
        <end position="187"/>
    </location>
</feature>
<protein>
    <recommendedName>
        <fullName evidence="1">RNA-directed DNA polymerase</fullName>
        <ecNumber evidence="1">2.7.7.49</ecNumber>
    </recommendedName>
</protein>
<gene>
    <name evidence="10" type="ORF">FWK35_00035620</name>
</gene>
<dbReference type="InterPro" id="IPR050951">
    <property type="entry name" value="Retrovirus_Pol_polyprotein"/>
</dbReference>
<feature type="compositionally biased region" description="Basic and acidic residues" evidence="7">
    <location>
        <begin position="290"/>
        <end position="303"/>
    </location>
</feature>
<sequence length="596" mass="67739">MNFPTPTKVRDLRKFLGVCNWYSQFVDNYADTTAPLTDRLKQGTKWSWNEAEQAAFIKIKHDSPKLSTPDYGKPFCLQTDASEIGAGAVLFQRDDRPEERRIIAYASKKFSDTQTRYAAVESECLAIIWATDNAHLALPSQKHQLIINQVGTKTRQPGLQNHTRARRTERGVGHAVAQPSPRTPVDEDHLDERLVGAPTTQITTTISTPADNLFATTEPGNVANEPHITHAMLVTWQANEPDTRDIVKNGTPDTPAHNTRRAASKTFKNQIRGYRRSPANKVARPHTRHHTSDKNTEPNHPGWKETYRAIKQRFYWKGQKNDIRLYVKSCHICACTKPLNKRADDPMTARRRRHPWEVISIDLMVDGPRHTPLWNSHNKNNNRNARTRVFYTLRIPPYVPKRQRSPIRSKRFAQRDRALGSGLQPIRHRSSMDNRQRSATPLQQAAELLERSQQILRAASAETPPATTAARVRRIPLDQLLRDPILWAAYSRGWDDRTTVFWRAADVPPAKTHRSWSPRQPVQPAGTPRPPPIPPSTRMFHPPPLPLMATTVQRPSTANQPAQTTPRPPTTSRSTNNRATAPTTTAESRNARQRRN</sequence>
<accession>A0A6G0VLJ4</accession>
<keyword evidence="5" id="KW-0695">RNA-directed DNA polymerase</keyword>
<dbReference type="FunFam" id="3.30.70.270:FF:000020">
    <property type="entry name" value="Transposon Tf2-6 polyprotein-like Protein"/>
    <property type="match status" value="1"/>
</dbReference>
<feature type="compositionally biased region" description="Low complexity" evidence="7">
    <location>
        <begin position="557"/>
        <end position="586"/>
    </location>
</feature>
<keyword evidence="4" id="KW-0255">Endonuclease</keyword>
<dbReference type="EMBL" id="VUJU01015037">
    <property type="protein sequence ID" value="KAF0697603.1"/>
    <property type="molecule type" value="Genomic_DNA"/>
</dbReference>
<dbReference type="AlphaFoldDB" id="A0A6G0VLJ4"/>
<dbReference type="Gene3D" id="3.10.20.370">
    <property type="match status" value="1"/>
</dbReference>
<dbReference type="EC" id="2.7.7.49" evidence="1"/>
<dbReference type="Gene3D" id="1.10.340.70">
    <property type="match status" value="1"/>
</dbReference>
<dbReference type="PANTHER" id="PTHR37984">
    <property type="entry name" value="PROTEIN CBG26694"/>
    <property type="match status" value="1"/>
</dbReference>
<evidence type="ECO:0000256" key="5">
    <source>
        <dbReference type="ARBA" id="ARBA00022918"/>
    </source>
</evidence>
<feature type="region of interest" description="Disordered" evidence="7">
    <location>
        <begin position="509"/>
        <end position="596"/>
    </location>
</feature>
<dbReference type="GO" id="GO:0003964">
    <property type="term" value="F:RNA-directed DNA polymerase activity"/>
    <property type="evidence" value="ECO:0007669"/>
    <property type="project" value="UniProtKB-KW"/>
</dbReference>
<dbReference type="InterPro" id="IPR043502">
    <property type="entry name" value="DNA/RNA_pol_sf"/>
</dbReference>
<proteinExistence type="predicted"/>
<evidence type="ECO:0000256" key="7">
    <source>
        <dbReference type="SAM" id="MobiDB-lite"/>
    </source>
</evidence>
<dbReference type="SUPFAM" id="SSF56672">
    <property type="entry name" value="DNA/RNA polymerases"/>
    <property type="match status" value="1"/>
</dbReference>
<dbReference type="InterPro" id="IPR041588">
    <property type="entry name" value="Integrase_H2C2"/>
</dbReference>
<keyword evidence="6" id="KW-0511">Multifunctional enzyme</keyword>
<feature type="region of interest" description="Disordered" evidence="7">
    <location>
        <begin position="403"/>
        <end position="441"/>
    </location>
</feature>
<evidence type="ECO:0000256" key="6">
    <source>
        <dbReference type="ARBA" id="ARBA00023268"/>
    </source>
</evidence>
<name>A0A6G0VLJ4_APHCR</name>
<dbReference type="Pfam" id="PF17919">
    <property type="entry name" value="RT_RNaseH_2"/>
    <property type="match status" value="1"/>
</dbReference>
<evidence type="ECO:0000259" key="8">
    <source>
        <dbReference type="Pfam" id="PF17919"/>
    </source>
</evidence>
<keyword evidence="2" id="KW-0808">Transferase</keyword>
<keyword evidence="4" id="KW-0378">Hydrolase</keyword>
<dbReference type="Proteomes" id="UP000478052">
    <property type="component" value="Unassembled WGS sequence"/>
</dbReference>
<evidence type="ECO:0000313" key="10">
    <source>
        <dbReference type="EMBL" id="KAF0697603.1"/>
    </source>
</evidence>
<keyword evidence="2" id="KW-0548">Nucleotidyltransferase</keyword>
<dbReference type="PANTHER" id="PTHR37984:SF5">
    <property type="entry name" value="PROTEIN NYNRIN-LIKE"/>
    <property type="match status" value="1"/>
</dbReference>
<evidence type="ECO:0000256" key="3">
    <source>
        <dbReference type="ARBA" id="ARBA00022722"/>
    </source>
</evidence>
<reference evidence="10 11" key="1">
    <citation type="submission" date="2019-08" db="EMBL/GenBank/DDBJ databases">
        <title>Whole genome of Aphis craccivora.</title>
        <authorList>
            <person name="Voronova N.V."/>
            <person name="Shulinski R.S."/>
            <person name="Bandarenka Y.V."/>
            <person name="Zhorov D.G."/>
            <person name="Warner D."/>
        </authorList>
    </citation>
    <scope>NUCLEOTIDE SEQUENCE [LARGE SCALE GENOMIC DNA]</scope>
    <source>
        <strain evidence="10">180601</strain>
        <tissue evidence="10">Whole Body</tissue>
    </source>
</reference>
<dbReference type="Gene3D" id="3.30.70.270">
    <property type="match status" value="1"/>
</dbReference>
<dbReference type="OrthoDB" id="425619at2759"/>
<keyword evidence="11" id="KW-1185">Reference proteome</keyword>
<feature type="compositionally biased region" description="Basic residues" evidence="7">
    <location>
        <begin position="403"/>
        <end position="412"/>
    </location>
</feature>
<dbReference type="FunFam" id="3.10.20.370:FF:000001">
    <property type="entry name" value="Retrovirus-related Pol polyprotein from transposon 17.6-like protein"/>
    <property type="match status" value="1"/>
</dbReference>
<evidence type="ECO:0000259" key="9">
    <source>
        <dbReference type="Pfam" id="PF17921"/>
    </source>
</evidence>
<organism evidence="10 11">
    <name type="scientific">Aphis craccivora</name>
    <name type="common">Cowpea aphid</name>
    <dbReference type="NCBI Taxonomy" id="307492"/>
    <lineage>
        <taxon>Eukaryota</taxon>
        <taxon>Metazoa</taxon>
        <taxon>Ecdysozoa</taxon>
        <taxon>Arthropoda</taxon>
        <taxon>Hexapoda</taxon>
        <taxon>Insecta</taxon>
        <taxon>Pterygota</taxon>
        <taxon>Neoptera</taxon>
        <taxon>Paraneoptera</taxon>
        <taxon>Hemiptera</taxon>
        <taxon>Sternorrhyncha</taxon>
        <taxon>Aphidomorpha</taxon>
        <taxon>Aphidoidea</taxon>
        <taxon>Aphididae</taxon>
        <taxon>Aphidini</taxon>
        <taxon>Aphis</taxon>
        <taxon>Aphis</taxon>
    </lineage>
</organism>